<feature type="transmembrane region" description="Helical" evidence="6">
    <location>
        <begin position="147"/>
        <end position="170"/>
    </location>
</feature>
<reference evidence="7" key="1">
    <citation type="journal article" date="2020" name="Stud. Mycol.">
        <title>101 Dothideomycetes genomes: a test case for predicting lifestyles and emergence of pathogens.</title>
        <authorList>
            <person name="Haridas S."/>
            <person name="Albert R."/>
            <person name="Binder M."/>
            <person name="Bloem J."/>
            <person name="Labutti K."/>
            <person name="Salamov A."/>
            <person name="Andreopoulos B."/>
            <person name="Baker S."/>
            <person name="Barry K."/>
            <person name="Bills G."/>
            <person name="Bluhm B."/>
            <person name="Cannon C."/>
            <person name="Castanera R."/>
            <person name="Culley D."/>
            <person name="Daum C."/>
            <person name="Ezra D."/>
            <person name="Gonzalez J."/>
            <person name="Henrissat B."/>
            <person name="Kuo A."/>
            <person name="Liang C."/>
            <person name="Lipzen A."/>
            <person name="Lutzoni F."/>
            <person name="Magnuson J."/>
            <person name="Mondo S."/>
            <person name="Nolan M."/>
            <person name="Ohm R."/>
            <person name="Pangilinan J."/>
            <person name="Park H.-J."/>
            <person name="Ramirez L."/>
            <person name="Alfaro M."/>
            <person name="Sun H."/>
            <person name="Tritt A."/>
            <person name="Yoshinaga Y."/>
            <person name="Zwiers L.-H."/>
            <person name="Turgeon B."/>
            <person name="Goodwin S."/>
            <person name="Spatafora J."/>
            <person name="Crous P."/>
            <person name="Grigoriev I."/>
        </authorList>
    </citation>
    <scope>NUCLEOTIDE SEQUENCE</scope>
    <source>
        <strain evidence="7">CBS 121167</strain>
    </source>
</reference>
<evidence type="ECO:0000256" key="1">
    <source>
        <dbReference type="ARBA" id="ARBA00004141"/>
    </source>
</evidence>
<dbReference type="InterPro" id="IPR036259">
    <property type="entry name" value="MFS_trans_sf"/>
</dbReference>
<proteinExistence type="predicted"/>
<evidence type="ECO:0000256" key="5">
    <source>
        <dbReference type="SAM" id="MobiDB-lite"/>
    </source>
</evidence>
<evidence type="ECO:0000313" key="7">
    <source>
        <dbReference type="EMBL" id="KAF2135508.1"/>
    </source>
</evidence>
<comment type="subcellular location">
    <subcellularLocation>
        <location evidence="1">Membrane</location>
        <topology evidence="1">Multi-pass membrane protein</topology>
    </subcellularLocation>
</comment>
<evidence type="ECO:0008006" key="9">
    <source>
        <dbReference type="Google" id="ProtNLM"/>
    </source>
</evidence>
<sequence length="524" mass="58462">MPPLPPSPSTPINVSHLSSAAEAPTEKYLVETILTDNKNEPESDGNTLTRTKAFVQPKHPKSHRSIASSGGSTYCDEENQTTDDGYEVTWDTLPESKASEAVQNPRTWNKARRWLIVLIVSTSSLCVTCASSIYSSTYSAIVPQFNIIRIVLVLGLSLFVAGLGCGPMILSPLSEQTVLWPPTYLHPFIQQLSGPMMIYTASPFVGTELGPLVGGFINQYADWRWTYYALLIWSVVQLALTIFLVLETYHSVLLHRKAEQLRKEIGYEAWKAPIENDTKFVQQTLSLSFIRPFQLLIFEPMVRTSRRNISITYSLSKQHCLNLCILCAILLGILYLFFGAFPLVFKNNHGFTLSQVGLAFLGLLVGMVLGILSDIFWRKNFTRLVRKREALGGEPSGSEPEFRLPPTVLGAVIVPFALFGFGWTTYSKASDYGSTLQCDSLLIILRRLKMQYPLYAASALAANSFARSSFAAAFPLFGVQMYSKLGYQWGTSLLAFLALAMLPFPYISYRYGKRLRAKSHFVSV</sequence>
<evidence type="ECO:0000313" key="8">
    <source>
        <dbReference type="Proteomes" id="UP000799438"/>
    </source>
</evidence>
<dbReference type="PANTHER" id="PTHR23502">
    <property type="entry name" value="MAJOR FACILITATOR SUPERFAMILY"/>
    <property type="match status" value="1"/>
</dbReference>
<dbReference type="Pfam" id="PF07690">
    <property type="entry name" value="MFS_1"/>
    <property type="match status" value="1"/>
</dbReference>
<feature type="transmembrane region" description="Helical" evidence="6">
    <location>
        <begin position="454"/>
        <end position="477"/>
    </location>
</feature>
<keyword evidence="8" id="KW-1185">Reference proteome</keyword>
<dbReference type="OrthoDB" id="3561359at2759"/>
<feature type="transmembrane region" description="Helical" evidence="6">
    <location>
        <begin position="114"/>
        <end position="135"/>
    </location>
</feature>
<evidence type="ECO:0000256" key="6">
    <source>
        <dbReference type="SAM" id="Phobius"/>
    </source>
</evidence>
<dbReference type="SUPFAM" id="SSF103473">
    <property type="entry name" value="MFS general substrate transporter"/>
    <property type="match status" value="1"/>
</dbReference>
<feature type="transmembrane region" description="Helical" evidence="6">
    <location>
        <begin position="225"/>
        <end position="246"/>
    </location>
</feature>
<keyword evidence="2 6" id="KW-0812">Transmembrane</keyword>
<feature type="transmembrane region" description="Helical" evidence="6">
    <location>
        <begin position="489"/>
        <end position="509"/>
    </location>
</feature>
<dbReference type="PANTHER" id="PTHR23502:SF7">
    <property type="entry name" value="DRUG_PROTON ANTIPORTER YHK8-RELATED"/>
    <property type="match status" value="1"/>
</dbReference>
<dbReference type="Proteomes" id="UP000799438">
    <property type="component" value="Unassembled WGS sequence"/>
</dbReference>
<dbReference type="GO" id="GO:0005886">
    <property type="term" value="C:plasma membrane"/>
    <property type="evidence" value="ECO:0007669"/>
    <property type="project" value="TreeGrafter"/>
</dbReference>
<name>A0A6A6AW74_9PEZI</name>
<feature type="transmembrane region" description="Helical" evidence="6">
    <location>
        <begin position="357"/>
        <end position="377"/>
    </location>
</feature>
<evidence type="ECO:0000256" key="4">
    <source>
        <dbReference type="ARBA" id="ARBA00023136"/>
    </source>
</evidence>
<dbReference type="GeneID" id="54302635"/>
<dbReference type="Gene3D" id="1.20.1250.20">
    <property type="entry name" value="MFS general substrate transporter like domains"/>
    <property type="match status" value="1"/>
</dbReference>
<dbReference type="EMBL" id="ML995577">
    <property type="protein sequence ID" value="KAF2135508.1"/>
    <property type="molecule type" value="Genomic_DNA"/>
</dbReference>
<evidence type="ECO:0000256" key="2">
    <source>
        <dbReference type="ARBA" id="ARBA00022692"/>
    </source>
</evidence>
<gene>
    <name evidence="7" type="ORF">K452DRAFT_331857</name>
</gene>
<organism evidence="7 8">
    <name type="scientific">Aplosporella prunicola CBS 121167</name>
    <dbReference type="NCBI Taxonomy" id="1176127"/>
    <lineage>
        <taxon>Eukaryota</taxon>
        <taxon>Fungi</taxon>
        <taxon>Dikarya</taxon>
        <taxon>Ascomycota</taxon>
        <taxon>Pezizomycotina</taxon>
        <taxon>Dothideomycetes</taxon>
        <taxon>Dothideomycetes incertae sedis</taxon>
        <taxon>Botryosphaeriales</taxon>
        <taxon>Aplosporellaceae</taxon>
        <taxon>Aplosporella</taxon>
    </lineage>
</organism>
<dbReference type="GO" id="GO:0022857">
    <property type="term" value="F:transmembrane transporter activity"/>
    <property type="evidence" value="ECO:0007669"/>
    <property type="project" value="InterPro"/>
</dbReference>
<accession>A0A6A6AW74</accession>
<keyword evidence="3 6" id="KW-1133">Transmembrane helix</keyword>
<feature type="region of interest" description="Disordered" evidence="5">
    <location>
        <begin position="1"/>
        <end position="22"/>
    </location>
</feature>
<keyword evidence="4 6" id="KW-0472">Membrane</keyword>
<feature type="region of interest" description="Disordered" evidence="5">
    <location>
        <begin position="35"/>
        <end position="81"/>
    </location>
</feature>
<feature type="transmembrane region" description="Helical" evidence="6">
    <location>
        <begin position="319"/>
        <end position="345"/>
    </location>
</feature>
<dbReference type="AlphaFoldDB" id="A0A6A6AW74"/>
<evidence type="ECO:0000256" key="3">
    <source>
        <dbReference type="ARBA" id="ARBA00022989"/>
    </source>
</evidence>
<dbReference type="InterPro" id="IPR011701">
    <property type="entry name" value="MFS"/>
</dbReference>
<dbReference type="RefSeq" id="XP_033391226.1">
    <property type="nucleotide sequence ID" value="XM_033545139.1"/>
</dbReference>
<protein>
    <recommendedName>
        <fullName evidence="9">Major facilitator superfamily (MFS) profile domain-containing protein</fullName>
    </recommendedName>
</protein>